<dbReference type="InterPro" id="IPR005226">
    <property type="entry name" value="UPF0014_fam"/>
</dbReference>
<evidence type="ECO:0000313" key="8">
    <source>
        <dbReference type="Proteomes" id="UP000245466"/>
    </source>
</evidence>
<dbReference type="PANTHER" id="PTHR30028:SF0">
    <property type="entry name" value="PROTEIN ALUMINUM SENSITIVE 3"/>
    <property type="match status" value="1"/>
</dbReference>
<dbReference type="Proteomes" id="UP000245466">
    <property type="component" value="Unassembled WGS sequence"/>
</dbReference>
<feature type="transmembrane region" description="Helical" evidence="6">
    <location>
        <begin position="92"/>
        <end position="115"/>
    </location>
</feature>
<keyword evidence="3 6" id="KW-0812">Transmembrane</keyword>
<gene>
    <name evidence="7" type="ORF">C8E01_11744</name>
</gene>
<evidence type="ECO:0000256" key="5">
    <source>
        <dbReference type="ARBA" id="ARBA00023136"/>
    </source>
</evidence>
<sequence>MDGIKDIQWPFLLLGYLLLLLPLALLGYYRTGLIKPTLMAVARMTIQLSLVGLYLEFIFKLDNVWVNLLWIILMVAFASLAVISRTSLTHRLYLIPVFWAIGLSLTVIVAYFFTVVIRLENYFEARYLIPITGMLLGNCMHSNIIGLNAYYSRLRLEQQLYRYALANGATRGEALHPFVRDALVKAFNPSIASMAVIGLVSLPGMMTGQILGGSDPSVAIKYQLMIMVTIFTSSLLTVLLTIFFANRYAFDAYDNFKLDSLKPQ</sequence>
<feature type="transmembrane region" description="Helical" evidence="6">
    <location>
        <begin position="127"/>
        <end position="151"/>
    </location>
</feature>
<comment type="subcellular location">
    <subcellularLocation>
        <location evidence="1">Membrane</location>
        <topology evidence="1">Multi-pass membrane protein</topology>
    </subcellularLocation>
</comment>
<evidence type="ECO:0000256" key="3">
    <source>
        <dbReference type="ARBA" id="ARBA00022692"/>
    </source>
</evidence>
<protein>
    <submittedName>
        <fullName evidence="7">Putative ABC transport system permease protein</fullName>
    </submittedName>
</protein>
<evidence type="ECO:0000256" key="4">
    <source>
        <dbReference type="ARBA" id="ARBA00022989"/>
    </source>
</evidence>
<name>A0A2U1APK3_9BACT</name>
<organism evidence="7 8">
    <name type="scientific">Pontibacter virosus</name>
    <dbReference type="NCBI Taxonomy" id="1765052"/>
    <lineage>
        <taxon>Bacteria</taxon>
        <taxon>Pseudomonadati</taxon>
        <taxon>Bacteroidota</taxon>
        <taxon>Cytophagia</taxon>
        <taxon>Cytophagales</taxon>
        <taxon>Hymenobacteraceae</taxon>
        <taxon>Pontibacter</taxon>
    </lineage>
</organism>
<dbReference type="OrthoDB" id="9791807at2"/>
<evidence type="ECO:0000256" key="2">
    <source>
        <dbReference type="ARBA" id="ARBA00005268"/>
    </source>
</evidence>
<reference evidence="7 8" key="1">
    <citation type="submission" date="2018-04" db="EMBL/GenBank/DDBJ databases">
        <title>Genomic Encyclopedia of Type Strains, Phase IV (KMG-IV): sequencing the most valuable type-strain genomes for metagenomic binning, comparative biology and taxonomic classification.</title>
        <authorList>
            <person name="Goeker M."/>
        </authorList>
    </citation>
    <scope>NUCLEOTIDE SEQUENCE [LARGE SCALE GENOMIC DNA]</scope>
    <source>
        <strain evidence="7 8">DSM 100231</strain>
    </source>
</reference>
<keyword evidence="5 6" id="KW-0472">Membrane</keyword>
<evidence type="ECO:0000256" key="1">
    <source>
        <dbReference type="ARBA" id="ARBA00004141"/>
    </source>
</evidence>
<proteinExistence type="inferred from homology"/>
<keyword evidence="4 6" id="KW-1133">Transmembrane helix</keyword>
<dbReference type="PANTHER" id="PTHR30028">
    <property type="entry name" value="UPF0014 INNER MEMBRANE PROTEIN YBBM-RELATED"/>
    <property type="match status" value="1"/>
</dbReference>
<accession>A0A2U1APK3</accession>
<dbReference type="GO" id="GO:0005886">
    <property type="term" value="C:plasma membrane"/>
    <property type="evidence" value="ECO:0007669"/>
    <property type="project" value="TreeGrafter"/>
</dbReference>
<evidence type="ECO:0000313" key="7">
    <source>
        <dbReference type="EMBL" id="PVY38344.1"/>
    </source>
</evidence>
<dbReference type="Pfam" id="PF03649">
    <property type="entry name" value="UPF0014"/>
    <property type="match status" value="1"/>
</dbReference>
<feature type="transmembrane region" description="Helical" evidence="6">
    <location>
        <begin position="224"/>
        <end position="245"/>
    </location>
</feature>
<comment type="similarity">
    <text evidence="2">Belongs to the UPF0014 family.</text>
</comment>
<feature type="transmembrane region" description="Helical" evidence="6">
    <location>
        <begin position="12"/>
        <end position="29"/>
    </location>
</feature>
<dbReference type="RefSeq" id="WP_116544962.1">
    <property type="nucleotide sequence ID" value="NZ_QEKI01000017.1"/>
</dbReference>
<comment type="caution">
    <text evidence="7">The sequence shown here is derived from an EMBL/GenBank/DDBJ whole genome shotgun (WGS) entry which is preliminary data.</text>
</comment>
<feature type="transmembrane region" description="Helical" evidence="6">
    <location>
        <begin position="190"/>
        <end position="212"/>
    </location>
</feature>
<dbReference type="AlphaFoldDB" id="A0A2U1APK3"/>
<dbReference type="EMBL" id="QEKI01000017">
    <property type="protein sequence ID" value="PVY38344.1"/>
    <property type="molecule type" value="Genomic_DNA"/>
</dbReference>
<evidence type="ECO:0000256" key="6">
    <source>
        <dbReference type="SAM" id="Phobius"/>
    </source>
</evidence>
<keyword evidence="8" id="KW-1185">Reference proteome</keyword>
<feature type="transmembrane region" description="Helical" evidence="6">
    <location>
        <begin position="65"/>
        <end position="83"/>
    </location>
</feature>